<evidence type="ECO:0000313" key="3">
    <source>
        <dbReference type="Proteomes" id="UP000438476"/>
    </source>
</evidence>
<dbReference type="RefSeq" id="WP_160735499.1">
    <property type="nucleotide sequence ID" value="NZ_WTYT01000002.1"/>
</dbReference>
<evidence type="ECO:0000256" key="1">
    <source>
        <dbReference type="SAM" id="Phobius"/>
    </source>
</evidence>
<keyword evidence="3" id="KW-1185">Reference proteome</keyword>
<comment type="caution">
    <text evidence="2">The sequence shown here is derived from an EMBL/GenBank/DDBJ whole genome shotgun (WGS) entry which is preliminary data.</text>
</comment>
<accession>A0A6I4T572</accession>
<sequence>MSTRRFSAFSPRSVILLVVVGGLAFLLALYALGAGLTGDNGRNGGAHAAGNGLNGYSALAELLERRGYDVALSRTKSALQNENLLIMSPPSSADSEDLSDLIAERRYIGPTILIVPKWWTFDASRIPGVEAKKGWIGLSGAMTPSWADSVMSLGELKVTLKELPESKPQWRGLSLSGTLPDTKEVQSLSGDGWPALVTDSEGRTLVGYMQDGYSYPGLAAAAGVTESDPDNVDLYPVILVAEPDLMNNYGMADVARARLAVMVTDLALEGQDLPVVFDLTFHGLGATRNLLTLAFEPPFLAATLCLIFAALLVGWRGFVRFGPPLRDEPAFAKGKEQLIRNGAALIQRTKRYRLLGAPYADIIMDRLAARLGISQRQDTERDEAVFRALSARELDAQAFEQSLKSLRQASRPHDVLRAAKALRQMERTLSR</sequence>
<keyword evidence="1" id="KW-0472">Membrane</keyword>
<reference evidence="2 3" key="1">
    <citation type="submission" date="2019-12" db="EMBL/GenBank/DDBJ databases">
        <title>Genomic-based taxomic classification of the family Erythrobacteraceae.</title>
        <authorList>
            <person name="Xu L."/>
        </authorList>
    </citation>
    <scope>NUCLEOTIDE SEQUENCE [LARGE SCALE GENOMIC DNA]</scope>
    <source>
        <strain evidence="2 3">LMG 29518</strain>
    </source>
</reference>
<dbReference type="Proteomes" id="UP000438476">
    <property type="component" value="Unassembled WGS sequence"/>
</dbReference>
<evidence type="ECO:0000313" key="2">
    <source>
        <dbReference type="EMBL" id="MXO65060.1"/>
    </source>
</evidence>
<dbReference type="EMBL" id="WTYT01000002">
    <property type="protein sequence ID" value="MXO65060.1"/>
    <property type="molecule type" value="Genomic_DNA"/>
</dbReference>
<proteinExistence type="predicted"/>
<name>A0A6I4T572_9SPHN</name>
<protein>
    <submittedName>
        <fullName evidence="2">DUF4350 domain-containing protein</fullName>
    </submittedName>
</protein>
<keyword evidence="1" id="KW-1133">Transmembrane helix</keyword>
<dbReference type="AlphaFoldDB" id="A0A6I4T572"/>
<dbReference type="OrthoDB" id="7198805at2"/>
<keyword evidence="1" id="KW-0812">Transmembrane</keyword>
<organism evidence="2 3">
    <name type="scientific">Altericroceibacterium endophyticum</name>
    <dbReference type="NCBI Taxonomy" id="1808508"/>
    <lineage>
        <taxon>Bacteria</taxon>
        <taxon>Pseudomonadati</taxon>
        <taxon>Pseudomonadota</taxon>
        <taxon>Alphaproteobacteria</taxon>
        <taxon>Sphingomonadales</taxon>
        <taxon>Erythrobacteraceae</taxon>
        <taxon>Altericroceibacterium</taxon>
    </lineage>
</organism>
<gene>
    <name evidence="2" type="ORF">GRI91_04780</name>
</gene>
<feature type="transmembrane region" description="Helical" evidence="1">
    <location>
        <begin position="299"/>
        <end position="319"/>
    </location>
</feature>